<dbReference type="SUPFAM" id="SSF50998">
    <property type="entry name" value="Quinoprotein alcohol dehydrogenase-like"/>
    <property type="match status" value="1"/>
</dbReference>
<dbReference type="GeneID" id="5856954"/>
<dbReference type="KEGG" id="mgl:MGL_0423"/>
<dbReference type="Proteomes" id="UP000008837">
    <property type="component" value="Unassembled WGS sequence"/>
</dbReference>
<evidence type="ECO:0000313" key="2">
    <source>
        <dbReference type="EMBL" id="EDP45434.1"/>
    </source>
</evidence>
<sequence>MLIQSDHPTIAFRLVYPTLLCATNDGLLQEFDLPSRTLVQATSLEGTVNDGGNVNYIDMDDHFWFVVGDGHCAISVIDRRTHHVVWTINKHLRLYGAPTCYVPELLPYPTVPRFQQRRLYPMPAPALLQPPHEHMPNVIGVQSDRWLAVHPDKDTDTLVVLAYDAILLLIGYQAHLLHDATPKLVYYSFPPLPLVSERLNQASVRWAMGKNWCEELSADMPPQLTVHNGRAVVVHGIVTMLDLRVPSSLAFRRDKPSFDSHNEPPSFSVFQWSDVPVEGEINPFVNCSCVQMDQSGIYCVARQCLDMELDVDHTRLSDEYQETCNAKDASMVTAFRFDSASKPAFRYISRRVVEEALDSLIDELSHVPDPENDDRWVPFLVDGERLHAVDQDVVDSENAEALDMEAVDSESGEASSQPDPSVDMELIEAVRAEADRLETLRDREEDEQTRHVYALHASALREHAQLIGGDHDSDSPAE</sequence>
<dbReference type="EMBL" id="AAYY01000001">
    <property type="protein sequence ID" value="EDP45434.1"/>
    <property type="molecule type" value="Genomic_DNA"/>
</dbReference>
<accession>A8PTG9</accession>
<keyword evidence="3" id="KW-1185">Reference proteome</keyword>
<protein>
    <submittedName>
        <fullName evidence="2">Uncharacterized protein</fullName>
    </submittedName>
</protein>
<dbReference type="InterPro" id="IPR011047">
    <property type="entry name" value="Quinoprotein_ADH-like_sf"/>
</dbReference>
<dbReference type="VEuPathDB" id="FungiDB:MGL_0423"/>
<dbReference type="OrthoDB" id="550575at2759"/>
<evidence type="ECO:0000313" key="3">
    <source>
        <dbReference type="Proteomes" id="UP000008837"/>
    </source>
</evidence>
<organism evidence="2 3">
    <name type="scientific">Malassezia globosa (strain ATCC MYA-4612 / CBS 7966)</name>
    <name type="common">Dandruff-associated fungus</name>
    <dbReference type="NCBI Taxonomy" id="425265"/>
    <lineage>
        <taxon>Eukaryota</taxon>
        <taxon>Fungi</taxon>
        <taxon>Dikarya</taxon>
        <taxon>Basidiomycota</taxon>
        <taxon>Ustilaginomycotina</taxon>
        <taxon>Malasseziomycetes</taxon>
        <taxon>Malasseziales</taxon>
        <taxon>Malasseziaceae</taxon>
        <taxon>Malassezia</taxon>
    </lineage>
</organism>
<gene>
    <name evidence="2" type="ORF">MGL_0423</name>
</gene>
<dbReference type="AlphaFoldDB" id="A8PTG9"/>
<comment type="caution">
    <text evidence="2">The sequence shown here is derived from an EMBL/GenBank/DDBJ whole genome shotgun (WGS) entry which is preliminary data.</text>
</comment>
<name>A8PTG9_MALGO</name>
<feature type="region of interest" description="Disordered" evidence="1">
    <location>
        <begin position="404"/>
        <end position="423"/>
    </location>
</feature>
<dbReference type="InParanoid" id="A8PTG9"/>
<reference evidence="2 3" key="1">
    <citation type="journal article" date="2007" name="Proc. Natl. Acad. Sci. U.S.A.">
        <title>Dandruff-associated Malassezia genomes reveal convergent and divergent virulence traits shared with plant and human fungal pathogens.</title>
        <authorList>
            <person name="Xu J."/>
            <person name="Saunders C.W."/>
            <person name="Hu P."/>
            <person name="Grant R.A."/>
            <person name="Boekhout T."/>
            <person name="Kuramae E.E."/>
            <person name="Kronstad J.W."/>
            <person name="Deangelis Y.M."/>
            <person name="Reeder N.L."/>
            <person name="Johnstone K.R."/>
            <person name="Leland M."/>
            <person name="Fieno A.M."/>
            <person name="Begley W.M."/>
            <person name="Sun Y."/>
            <person name="Lacey M.P."/>
            <person name="Chaudhary T."/>
            <person name="Keough T."/>
            <person name="Chu L."/>
            <person name="Sears R."/>
            <person name="Yuan B."/>
            <person name="Dawson T.L.Jr."/>
        </authorList>
    </citation>
    <scope>NUCLEOTIDE SEQUENCE [LARGE SCALE GENOMIC DNA]</scope>
    <source>
        <strain evidence="3">ATCC MYA-4612 / CBS 7966</strain>
    </source>
</reference>
<evidence type="ECO:0000256" key="1">
    <source>
        <dbReference type="SAM" id="MobiDB-lite"/>
    </source>
</evidence>
<dbReference type="RefSeq" id="XP_001732648.1">
    <property type="nucleotide sequence ID" value="XM_001732596.1"/>
</dbReference>
<proteinExistence type="predicted"/>